<dbReference type="GO" id="GO:0009536">
    <property type="term" value="C:plastid"/>
    <property type="evidence" value="ECO:0007669"/>
    <property type="project" value="UniProtKB-SubCell"/>
</dbReference>
<dbReference type="Gramene" id="PSS20792">
    <property type="protein sequence ID" value="PSS20792"/>
    <property type="gene ID" value="CEY00_Acc09832"/>
</dbReference>
<dbReference type="FunCoup" id="A0A2R6R480">
    <property type="interactions" value="565"/>
</dbReference>
<comment type="subcellular location">
    <subcellularLocation>
        <location evidence="1">Plastid</location>
    </subcellularLocation>
</comment>
<keyword evidence="7" id="KW-1133">Transmembrane helix</keyword>
<dbReference type="AlphaFoldDB" id="A0A2R6R480"/>
<reference evidence="8 9" key="1">
    <citation type="submission" date="2017-07" db="EMBL/GenBank/DDBJ databases">
        <title>An improved, manually edited Actinidia chinensis var. chinensis (kiwifruit) genome highlights the challenges associated with draft genomes and gene prediction in plants.</title>
        <authorList>
            <person name="Pilkington S."/>
            <person name="Crowhurst R."/>
            <person name="Hilario E."/>
            <person name="Nardozza S."/>
            <person name="Fraser L."/>
            <person name="Peng Y."/>
            <person name="Gunaseelan K."/>
            <person name="Simpson R."/>
            <person name="Tahir J."/>
            <person name="Deroles S."/>
            <person name="Templeton K."/>
            <person name="Luo Z."/>
            <person name="Davy M."/>
            <person name="Cheng C."/>
            <person name="Mcneilage M."/>
            <person name="Scaglione D."/>
            <person name="Liu Y."/>
            <person name="Zhang Q."/>
            <person name="Datson P."/>
            <person name="De Silva N."/>
            <person name="Gardiner S."/>
            <person name="Bassett H."/>
            <person name="Chagne D."/>
            <person name="Mccallum J."/>
            <person name="Dzierzon H."/>
            <person name="Deng C."/>
            <person name="Wang Y.-Y."/>
            <person name="Barron N."/>
            <person name="Manako K."/>
            <person name="Bowen J."/>
            <person name="Foster T."/>
            <person name="Erridge Z."/>
            <person name="Tiffin H."/>
            <person name="Waite C."/>
            <person name="Davies K."/>
            <person name="Grierson E."/>
            <person name="Laing W."/>
            <person name="Kirk R."/>
            <person name="Chen X."/>
            <person name="Wood M."/>
            <person name="Montefiori M."/>
            <person name="Brummell D."/>
            <person name="Schwinn K."/>
            <person name="Catanach A."/>
            <person name="Fullerton C."/>
            <person name="Li D."/>
            <person name="Meiyalaghan S."/>
            <person name="Nieuwenhuizen N."/>
            <person name="Read N."/>
            <person name="Prakash R."/>
            <person name="Hunter D."/>
            <person name="Zhang H."/>
            <person name="Mckenzie M."/>
            <person name="Knabel M."/>
            <person name="Harris A."/>
            <person name="Allan A."/>
            <person name="Chen A."/>
            <person name="Janssen B."/>
            <person name="Plunkett B."/>
            <person name="Dwamena C."/>
            <person name="Voogd C."/>
            <person name="Leif D."/>
            <person name="Lafferty D."/>
            <person name="Souleyre E."/>
            <person name="Varkonyi-Gasic E."/>
            <person name="Gambi F."/>
            <person name="Hanley J."/>
            <person name="Yao J.-L."/>
            <person name="Cheung J."/>
            <person name="David K."/>
            <person name="Warren B."/>
            <person name="Marsh K."/>
            <person name="Snowden K."/>
            <person name="Lin-Wang K."/>
            <person name="Brian L."/>
            <person name="Martinez-Sanchez M."/>
            <person name="Wang M."/>
            <person name="Ileperuma N."/>
            <person name="Macnee N."/>
            <person name="Campin R."/>
            <person name="Mcatee P."/>
            <person name="Drummond R."/>
            <person name="Espley R."/>
            <person name="Ireland H."/>
            <person name="Wu R."/>
            <person name="Atkinson R."/>
            <person name="Karunairetnam S."/>
            <person name="Bulley S."/>
            <person name="Chunkath S."/>
            <person name="Hanley Z."/>
            <person name="Storey R."/>
            <person name="Thrimawithana A."/>
            <person name="Thomson S."/>
            <person name="David C."/>
            <person name="Testolin R."/>
        </authorList>
    </citation>
    <scope>NUCLEOTIDE SEQUENCE [LARGE SCALE GENOMIC DNA]</scope>
    <source>
        <strain evidence="9">cv. Red5</strain>
        <tissue evidence="8">Young leaf</tissue>
    </source>
</reference>
<accession>A0A2R6R480</accession>
<keyword evidence="5" id="KW-0809">Transit peptide</keyword>
<dbReference type="Pfam" id="PF05834">
    <property type="entry name" value="Lycopene_cycl"/>
    <property type="match status" value="1"/>
</dbReference>
<comment type="caution">
    <text evidence="8">The sequence shown here is derived from an EMBL/GenBank/DDBJ whole genome shotgun (WGS) entry which is preliminary data.</text>
</comment>
<dbReference type="InParanoid" id="A0A2R6R480"/>
<dbReference type="SUPFAM" id="SSF51905">
    <property type="entry name" value="FAD/NAD(P)-binding domain"/>
    <property type="match status" value="1"/>
</dbReference>
<keyword evidence="6" id="KW-0413">Isomerase</keyword>
<dbReference type="PANTHER" id="PTHR39757">
    <property type="match status" value="1"/>
</dbReference>
<keyword evidence="9" id="KW-1185">Reference proteome</keyword>
<dbReference type="Proteomes" id="UP000241394">
    <property type="component" value="Chromosome LG9"/>
</dbReference>
<keyword evidence="7" id="KW-0472">Membrane</keyword>
<proteinExistence type="inferred from homology"/>
<dbReference type="InterPro" id="IPR010108">
    <property type="entry name" value="Lycopene_cyclase_b/e"/>
</dbReference>
<gene>
    <name evidence="8" type="ORF">CEY00_Acc09832</name>
</gene>
<evidence type="ECO:0000256" key="7">
    <source>
        <dbReference type="SAM" id="Phobius"/>
    </source>
</evidence>
<dbReference type="PANTHER" id="PTHR39757:SF3">
    <property type="entry name" value="LYCOPENE EPSILON CYCLASE, CHLOROPLASTIC"/>
    <property type="match status" value="1"/>
</dbReference>
<evidence type="ECO:0000256" key="3">
    <source>
        <dbReference type="ARBA" id="ARBA00006599"/>
    </source>
</evidence>
<dbReference type="GO" id="GO:0016705">
    <property type="term" value="F:oxidoreductase activity, acting on paired donors, with incorporation or reduction of molecular oxygen"/>
    <property type="evidence" value="ECO:0007669"/>
    <property type="project" value="InterPro"/>
</dbReference>
<evidence type="ECO:0000256" key="4">
    <source>
        <dbReference type="ARBA" id="ARBA00022640"/>
    </source>
</evidence>
<evidence type="ECO:0000256" key="1">
    <source>
        <dbReference type="ARBA" id="ARBA00004474"/>
    </source>
</evidence>
<dbReference type="STRING" id="1590841.A0A2R6R480"/>
<comment type="pathway">
    <text evidence="2">Carotenoid biosynthesis.</text>
</comment>
<reference evidence="9" key="2">
    <citation type="journal article" date="2018" name="BMC Genomics">
        <title>A manually annotated Actinidia chinensis var. chinensis (kiwifruit) genome highlights the challenges associated with draft genomes and gene prediction in plants.</title>
        <authorList>
            <person name="Pilkington S.M."/>
            <person name="Crowhurst R."/>
            <person name="Hilario E."/>
            <person name="Nardozza S."/>
            <person name="Fraser L."/>
            <person name="Peng Y."/>
            <person name="Gunaseelan K."/>
            <person name="Simpson R."/>
            <person name="Tahir J."/>
            <person name="Deroles S.C."/>
            <person name="Templeton K."/>
            <person name="Luo Z."/>
            <person name="Davy M."/>
            <person name="Cheng C."/>
            <person name="McNeilage M."/>
            <person name="Scaglione D."/>
            <person name="Liu Y."/>
            <person name="Zhang Q."/>
            <person name="Datson P."/>
            <person name="De Silva N."/>
            <person name="Gardiner S.E."/>
            <person name="Bassett H."/>
            <person name="Chagne D."/>
            <person name="McCallum J."/>
            <person name="Dzierzon H."/>
            <person name="Deng C."/>
            <person name="Wang Y.Y."/>
            <person name="Barron L."/>
            <person name="Manako K."/>
            <person name="Bowen J."/>
            <person name="Foster T.M."/>
            <person name="Erridge Z.A."/>
            <person name="Tiffin H."/>
            <person name="Waite C.N."/>
            <person name="Davies K.M."/>
            <person name="Grierson E.P."/>
            <person name="Laing W.A."/>
            <person name="Kirk R."/>
            <person name="Chen X."/>
            <person name="Wood M."/>
            <person name="Montefiori M."/>
            <person name="Brummell D.A."/>
            <person name="Schwinn K.E."/>
            <person name="Catanach A."/>
            <person name="Fullerton C."/>
            <person name="Li D."/>
            <person name="Meiyalaghan S."/>
            <person name="Nieuwenhuizen N."/>
            <person name="Read N."/>
            <person name="Prakash R."/>
            <person name="Hunter D."/>
            <person name="Zhang H."/>
            <person name="McKenzie M."/>
            <person name="Knabel M."/>
            <person name="Harris A."/>
            <person name="Allan A.C."/>
            <person name="Gleave A."/>
            <person name="Chen A."/>
            <person name="Janssen B.J."/>
            <person name="Plunkett B."/>
            <person name="Ampomah-Dwamena C."/>
            <person name="Voogd C."/>
            <person name="Leif D."/>
            <person name="Lafferty D."/>
            <person name="Souleyre E.J.F."/>
            <person name="Varkonyi-Gasic E."/>
            <person name="Gambi F."/>
            <person name="Hanley J."/>
            <person name="Yao J.L."/>
            <person name="Cheung J."/>
            <person name="David K.M."/>
            <person name="Warren B."/>
            <person name="Marsh K."/>
            <person name="Snowden K.C."/>
            <person name="Lin-Wang K."/>
            <person name="Brian L."/>
            <person name="Martinez-Sanchez M."/>
            <person name="Wang M."/>
            <person name="Ileperuma N."/>
            <person name="Macnee N."/>
            <person name="Campin R."/>
            <person name="McAtee P."/>
            <person name="Drummond R.S.M."/>
            <person name="Espley R.V."/>
            <person name="Ireland H.S."/>
            <person name="Wu R."/>
            <person name="Atkinson R.G."/>
            <person name="Karunairetnam S."/>
            <person name="Bulley S."/>
            <person name="Chunkath S."/>
            <person name="Hanley Z."/>
            <person name="Storey R."/>
            <person name="Thrimawithana A.H."/>
            <person name="Thomson S."/>
            <person name="David C."/>
            <person name="Testolin R."/>
            <person name="Huang H."/>
            <person name="Hellens R.P."/>
            <person name="Schaffer R.J."/>
        </authorList>
    </citation>
    <scope>NUCLEOTIDE SEQUENCE [LARGE SCALE GENOMIC DNA]</scope>
    <source>
        <strain evidence="9">cv. Red5</strain>
    </source>
</reference>
<evidence type="ECO:0000313" key="8">
    <source>
        <dbReference type="EMBL" id="PSS20792.1"/>
    </source>
</evidence>
<dbReference type="InterPro" id="IPR036188">
    <property type="entry name" value="FAD/NAD-bd_sf"/>
</dbReference>
<dbReference type="NCBIfam" id="TIGR01790">
    <property type="entry name" value="carotene-cycl"/>
    <property type="match status" value="1"/>
</dbReference>
<protein>
    <submittedName>
        <fullName evidence="8">Lycopene epsilon cyclase</fullName>
    </submittedName>
</protein>
<name>A0A2R6R480_ACTCC</name>
<evidence type="ECO:0000256" key="5">
    <source>
        <dbReference type="ARBA" id="ARBA00022946"/>
    </source>
</evidence>
<keyword evidence="7" id="KW-0812">Transmembrane</keyword>
<evidence type="ECO:0000313" key="9">
    <source>
        <dbReference type="Proteomes" id="UP000241394"/>
    </source>
</evidence>
<sequence length="532" mass="59724">MECIGARNFSAMAVSACPYWRSRRKRSGNKQNLLIHWYNSWCKSSLQARCSSSAGNDTCVAVKEEFADEEDYVKAGGSELLFVQMQQNKHMDKQSKLTDKLPGISVGNTILDLVVIGCGPAGLALAAESAKLGLSVGLIGPDLPFTNNYGVWEDEFRDLGLAGCIEHIWQDTIVYLDDNDPIMIGRAYGRVSRHLLHEELLKRCVESGVLYLSSKVERIIEATNGHSLIECEQNIVVPCRLATVASGAASGKLLQYEVGGPRVSVQTAYGIEVEVENNPYDPSLMVFMDYRDYVKQKVECLEAQYPTFLYAMPMSPTRVFFEETCLASKDAMPFDLLKKKLISRLEMMGVRILKFYEEEWSYIPVGGSLPNTEQKNLAFGAAASMVHPATGYSVVRSLSEAPKYASVISNILKQGHSKEKISQSRSTENISMQAWNTLWPQERKRQRAFFLFGLALILQLDIDGIREFFQTFFRLPTWMWQGFLGSTLSSADLALFAFYMFVIAPNNMRKCLIRHLLSDPTGAIMLRTYLII</sequence>
<dbReference type="EMBL" id="NKQK01000009">
    <property type="protein sequence ID" value="PSS20792.1"/>
    <property type="molecule type" value="Genomic_DNA"/>
</dbReference>
<dbReference type="FunFam" id="3.50.50.60:FF:000101">
    <property type="entry name" value="lycopene epsilon cyclase, chloroplastic"/>
    <property type="match status" value="1"/>
</dbReference>
<dbReference type="OMA" id="QTCYGIV"/>
<keyword evidence="4" id="KW-0934">Plastid</keyword>
<evidence type="ECO:0000256" key="6">
    <source>
        <dbReference type="ARBA" id="ARBA00023235"/>
    </source>
</evidence>
<dbReference type="OrthoDB" id="2015447at2759"/>
<dbReference type="GO" id="GO:0016860">
    <property type="term" value="F:intramolecular oxidoreductase activity"/>
    <property type="evidence" value="ECO:0007669"/>
    <property type="project" value="UniProtKB-ARBA"/>
</dbReference>
<feature type="transmembrane region" description="Helical" evidence="7">
    <location>
        <begin position="478"/>
        <end position="504"/>
    </location>
</feature>
<comment type="similarity">
    <text evidence="3">Belongs to the lycopene cyclase family.</text>
</comment>
<dbReference type="GO" id="GO:0016117">
    <property type="term" value="P:carotenoid biosynthetic process"/>
    <property type="evidence" value="ECO:0007669"/>
    <property type="project" value="InterPro"/>
</dbReference>
<evidence type="ECO:0000256" key="2">
    <source>
        <dbReference type="ARBA" id="ARBA00004829"/>
    </source>
</evidence>
<organism evidence="8 9">
    <name type="scientific">Actinidia chinensis var. chinensis</name>
    <name type="common">Chinese soft-hair kiwi</name>
    <dbReference type="NCBI Taxonomy" id="1590841"/>
    <lineage>
        <taxon>Eukaryota</taxon>
        <taxon>Viridiplantae</taxon>
        <taxon>Streptophyta</taxon>
        <taxon>Embryophyta</taxon>
        <taxon>Tracheophyta</taxon>
        <taxon>Spermatophyta</taxon>
        <taxon>Magnoliopsida</taxon>
        <taxon>eudicotyledons</taxon>
        <taxon>Gunneridae</taxon>
        <taxon>Pentapetalae</taxon>
        <taxon>asterids</taxon>
        <taxon>Ericales</taxon>
        <taxon>Actinidiaceae</taxon>
        <taxon>Actinidia</taxon>
    </lineage>
</organism>
<dbReference type="Gene3D" id="3.50.50.60">
    <property type="entry name" value="FAD/NAD(P)-binding domain"/>
    <property type="match status" value="1"/>
</dbReference>